<dbReference type="InterPro" id="IPR000719">
    <property type="entry name" value="Prot_kinase_dom"/>
</dbReference>
<name>A0A6A4HG73_9AGAR</name>
<organism evidence="2 3">
    <name type="scientific">Gymnopus androsaceus JB14</name>
    <dbReference type="NCBI Taxonomy" id="1447944"/>
    <lineage>
        <taxon>Eukaryota</taxon>
        <taxon>Fungi</taxon>
        <taxon>Dikarya</taxon>
        <taxon>Basidiomycota</taxon>
        <taxon>Agaricomycotina</taxon>
        <taxon>Agaricomycetes</taxon>
        <taxon>Agaricomycetidae</taxon>
        <taxon>Agaricales</taxon>
        <taxon>Marasmiineae</taxon>
        <taxon>Omphalotaceae</taxon>
        <taxon>Gymnopus</taxon>
    </lineage>
</organism>
<evidence type="ECO:0000313" key="2">
    <source>
        <dbReference type="EMBL" id="KAE9396114.1"/>
    </source>
</evidence>
<proteinExistence type="predicted"/>
<dbReference type="EMBL" id="ML769519">
    <property type="protein sequence ID" value="KAE9396114.1"/>
    <property type="molecule type" value="Genomic_DNA"/>
</dbReference>
<dbReference type="SUPFAM" id="SSF56112">
    <property type="entry name" value="Protein kinase-like (PK-like)"/>
    <property type="match status" value="1"/>
</dbReference>
<dbReference type="OrthoDB" id="5979581at2759"/>
<dbReference type="PROSITE" id="PS50011">
    <property type="entry name" value="PROTEIN_KINASE_DOM"/>
    <property type="match status" value="1"/>
</dbReference>
<sequence>RYRTRSFIGNVLLYAPTIISSSSSQEHIEKILRKPSRWIPQALKDQNATASGSESSLNPHSPQYLVLPCLEDSFIEMCFADPASLHVKICDFGESFIAVPGSSSRIRPSHCPDICASPELIFDNLLSPASDIWALANLINCLFLGQFLFLEPAPFSRAVMVLKLGKFPERWWKMWHGSKLSGERWDWFDKDEKWCSTKRNKPGKVNGKWLMLPWQFPFEGEVEEVRAMVERILRKMTLYDIEKRATAAEVVELIPDSWMRDRPGEEGIDWPMVVSDSESDSEG</sequence>
<evidence type="ECO:0000259" key="1">
    <source>
        <dbReference type="PROSITE" id="PS50011"/>
    </source>
</evidence>
<feature type="non-terminal residue" evidence="2">
    <location>
        <position position="1"/>
    </location>
</feature>
<keyword evidence="3" id="KW-1185">Reference proteome</keyword>
<protein>
    <recommendedName>
        <fullName evidence="1">Protein kinase domain-containing protein</fullName>
    </recommendedName>
</protein>
<dbReference type="Gene3D" id="1.10.510.10">
    <property type="entry name" value="Transferase(Phosphotransferase) domain 1"/>
    <property type="match status" value="1"/>
</dbReference>
<dbReference type="GO" id="GO:0005524">
    <property type="term" value="F:ATP binding"/>
    <property type="evidence" value="ECO:0007669"/>
    <property type="project" value="InterPro"/>
</dbReference>
<reference evidence="2" key="1">
    <citation type="journal article" date="2019" name="Environ. Microbiol.">
        <title>Fungal ecological strategies reflected in gene transcription - a case study of two litter decomposers.</title>
        <authorList>
            <person name="Barbi F."/>
            <person name="Kohler A."/>
            <person name="Barry K."/>
            <person name="Baskaran P."/>
            <person name="Daum C."/>
            <person name="Fauchery L."/>
            <person name="Ihrmark K."/>
            <person name="Kuo A."/>
            <person name="LaButti K."/>
            <person name="Lipzen A."/>
            <person name="Morin E."/>
            <person name="Grigoriev I.V."/>
            <person name="Henrissat B."/>
            <person name="Lindahl B."/>
            <person name="Martin F."/>
        </authorList>
    </citation>
    <scope>NUCLEOTIDE SEQUENCE</scope>
    <source>
        <strain evidence="2">JB14</strain>
    </source>
</reference>
<accession>A0A6A4HG73</accession>
<evidence type="ECO:0000313" key="3">
    <source>
        <dbReference type="Proteomes" id="UP000799118"/>
    </source>
</evidence>
<dbReference type="AlphaFoldDB" id="A0A6A4HG73"/>
<dbReference type="GO" id="GO:0004672">
    <property type="term" value="F:protein kinase activity"/>
    <property type="evidence" value="ECO:0007669"/>
    <property type="project" value="InterPro"/>
</dbReference>
<gene>
    <name evidence="2" type="ORF">BT96DRAFT_922358</name>
</gene>
<dbReference type="Proteomes" id="UP000799118">
    <property type="component" value="Unassembled WGS sequence"/>
</dbReference>
<dbReference type="InterPro" id="IPR011009">
    <property type="entry name" value="Kinase-like_dom_sf"/>
</dbReference>
<feature type="domain" description="Protein kinase" evidence="1">
    <location>
        <begin position="1"/>
        <end position="259"/>
    </location>
</feature>